<evidence type="ECO:0000313" key="2">
    <source>
        <dbReference type="EMBL" id="GAA4405467.1"/>
    </source>
</evidence>
<keyword evidence="1" id="KW-1133">Transmembrane helix</keyword>
<organism evidence="2 3">
    <name type="scientific">Nibrella viscosa</name>
    <dbReference type="NCBI Taxonomy" id="1084524"/>
    <lineage>
        <taxon>Bacteria</taxon>
        <taxon>Pseudomonadati</taxon>
        <taxon>Bacteroidota</taxon>
        <taxon>Cytophagia</taxon>
        <taxon>Cytophagales</taxon>
        <taxon>Spirosomataceae</taxon>
        <taxon>Nibrella</taxon>
    </lineage>
</organism>
<comment type="caution">
    <text evidence="2">The sequence shown here is derived from an EMBL/GenBank/DDBJ whole genome shotgun (WGS) entry which is preliminary data.</text>
</comment>
<dbReference type="InterPro" id="IPR005625">
    <property type="entry name" value="PepSY-ass_TM"/>
</dbReference>
<evidence type="ECO:0000256" key="1">
    <source>
        <dbReference type="SAM" id="Phobius"/>
    </source>
</evidence>
<dbReference type="EMBL" id="BAABHB010000004">
    <property type="protein sequence ID" value="GAA4405467.1"/>
    <property type="molecule type" value="Genomic_DNA"/>
</dbReference>
<dbReference type="RefSeq" id="WP_345267327.1">
    <property type="nucleotide sequence ID" value="NZ_BAABHB010000004.1"/>
</dbReference>
<keyword evidence="1" id="KW-0812">Transmembrane</keyword>
<feature type="transmembrane region" description="Helical" evidence="1">
    <location>
        <begin position="16"/>
        <end position="37"/>
    </location>
</feature>
<name>A0ABP8KEP6_9BACT</name>
<protein>
    <recommendedName>
        <fullName evidence="4">PepSY-associated TM region</fullName>
    </recommendedName>
</protein>
<sequence length="255" mass="29333">MASRNWHRRIRKSHRYLGLFIGIQFLAWTVGGLYFSWTNIDEIHGDHQKNHSRQLTLQQPLASPAPALSRINGDSLTDIRLITVLDRPTYQITYTVNHSGHPMKHVRLADALTGDLRPGLTRAEAVALAKRHFNGSEPVERILYLTTTDGHHEYREKPLPAYAVTFANSSHTTVYVAPQLGQVTSFRHDGWRWFDWLWMLHTMDYEGRDNINNYLLRGFSVLGLFTVLSGFCLYFVSSTRFRLKPKGRKAVKSLV</sequence>
<feature type="transmembrane region" description="Helical" evidence="1">
    <location>
        <begin position="214"/>
        <end position="236"/>
    </location>
</feature>
<keyword evidence="1" id="KW-0472">Membrane</keyword>
<dbReference type="Pfam" id="PF03929">
    <property type="entry name" value="PepSY_TM"/>
    <property type="match status" value="1"/>
</dbReference>
<reference evidence="3" key="1">
    <citation type="journal article" date="2019" name="Int. J. Syst. Evol. Microbiol.">
        <title>The Global Catalogue of Microorganisms (GCM) 10K type strain sequencing project: providing services to taxonomists for standard genome sequencing and annotation.</title>
        <authorList>
            <consortium name="The Broad Institute Genomics Platform"/>
            <consortium name="The Broad Institute Genome Sequencing Center for Infectious Disease"/>
            <person name="Wu L."/>
            <person name="Ma J."/>
        </authorList>
    </citation>
    <scope>NUCLEOTIDE SEQUENCE [LARGE SCALE GENOMIC DNA]</scope>
    <source>
        <strain evidence="3">JCM 17925</strain>
    </source>
</reference>
<dbReference type="Proteomes" id="UP001500936">
    <property type="component" value="Unassembled WGS sequence"/>
</dbReference>
<accession>A0ABP8KEP6</accession>
<proteinExistence type="predicted"/>
<gene>
    <name evidence="2" type="ORF">GCM10023187_23860</name>
</gene>
<evidence type="ECO:0008006" key="4">
    <source>
        <dbReference type="Google" id="ProtNLM"/>
    </source>
</evidence>
<evidence type="ECO:0000313" key="3">
    <source>
        <dbReference type="Proteomes" id="UP001500936"/>
    </source>
</evidence>
<keyword evidence="3" id="KW-1185">Reference proteome</keyword>